<dbReference type="InterPro" id="IPR029787">
    <property type="entry name" value="Nucleotide_cyclase"/>
</dbReference>
<comment type="catalytic activity">
    <reaction evidence="2">
        <text>2 GTP = 3',3'-c-di-GMP + 2 diphosphate</text>
        <dbReference type="Rhea" id="RHEA:24898"/>
        <dbReference type="ChEBI" id="CHEBI:33019"/>
        <dbReference type="ChEBI" id="CHEBI:37565"/>
        <dbReference type="ChEBI" id="CHEBI:58805"/>
        <dbReference type="EC" id="2.7.7.65"/>
    </reaction>
</comment>
<feature type="transmembrane region" description="Helical" evidence="4">
    <location>
        <begin position="77"/>
        <end position="96"/>
    </location>
</feature>
<dbReference type="Pfam" id="PF00990">
    <property type="entry name" value="GGDEF"/>
    <property type="match status" value="2"/>
</dbReference>
<dbReference type="PANTHER" id="PTHR45138">
    <property type="entry name" value="REGULATORY COMPONENTS OF SENSORY TRANSDUCTION SYSTEM"/>
    <property type="match status" value="1"/>
</dbReference>
<dbReference type="InterPro" id="IPR000160">
    <property type="entry name" value="GGDEF_dom"/>
</dbReference>
<dbReference type="PROSITE" id="PS50887">
    <property type="entry name" value="GGDEF"/>
    <property type="match status" value="1"/>
</dbReference>
<feature type="transmembrane region" description="Helical" evidence="4">
    <location>
        <begin position="133"/>
        <end position="153"/>
    </location>
</feature>
<feature type="domain" description="GGDEF" evidence="5">
    <location>
        <begin position="175"/>
        <end position="327"/>
    </location>
</feature>
<dbReference type="GO" id="GO:0005886">
    <property type="term" value="C:plasma membrane"/>
    <property type="evidence" value="ECO:0007669"/>
    <property type="project" value="TreeGrafter"/>
</dbReference>
<feature type="compositionally biased region" description="Basic residues" evidence="3">
    <location>
        <begin position="271"/>
        <end position="283"/>
    </location>
</feature>
<keyword evidence="7" id="KW-1185">Reference proteome</keyword>
<evidence type="ECO:0000256" key="3">
    <source>
        <dbReference type="SAM" id="MobiDB-lite"/>
    </source>
</evidence>
<evidence type="ECO:0000256" key="4">
    <source>
        <dbReference type="SAM" id="Phobius"/>
    </source>
</evidence>
<dbReference type="GO" id="GO:0043709">
    <property type="term" value="P:cell adhesion involved in single-species biofilm formation"/>
    <property type="evidence" value="ECO:0007669"/>
    <property type="project" value="TreeGrafter"/>
</dbReference>
<evidence type="ECO:0000259" key="5">
    <source>
        <dbReference type="PROSITE" id="PS50887"/>
    </source>
</evidence>
<evidence type="ECO:0000256" key="1">
    <source>
        <dbReference type="ARBA" id="ARBA00012528"/>
    </source>
</evidence>
<reference evidence="6 7" key="1">
    <citation type="journal article" date="2013" name="Antonie Van Leeuwenhoek">
        <title>Echinimonas agarilytica gen. nov., sp. nov., a new gammaproteobacterium isolated from the sea urchin Strongylocentrotus intermedius.</title>
        <authorList>
            <person name="Nedashkovskaya O.I."/>
            <person name="Stenkova A.M."/>
            <person name="Zhukova N.V."/>
            <person name="Van Trappen S."/>
            <person name="Lee J.S."/>
            <person name="Kim S.B."/>
        </authorList>
    </citation>
    <scope>NUCLEOTIDE SEQUENCE [LARGE SCALE GENOMIC DNA]</scope>
    <source>
        <strain evidence="6 7">KMM 6351</strain>
    </source>
</reference>
<comment type="caution">
    <text evidence="6">The sequence shown here is derived from an EMBL/GenBank/DDBJ whole genome shotgun (WGS) entry which is preliminary data.</text>
</comment>
<feature type="transmembrane region" description="Helical" evidence="4">
    <location>
        <begin position="36"/>
        <end position="57"/>
    </location>
</feature>
<dbReference type="SMART" id="SM00267">
    <property type="entry name" value="GGDEF"/>
    <property type="match status" value="1"/>
</dbReference>
<evidence type="ECO:0000313" key="6">
    <source>
        <dbReference type="EMBL" id="MCM2679459.1"/>
    </source>
</evidence>
<sequence>MELVNTQKVFVLLALLLPVNWLVISYCHDQPALSPMGFMAITIGVAELLVCYLLYAHEQNFDGWLQSWLQVQPYGNVWQPLILQGVAVLCLAALGSKVWKRRLRFDIDIFTIMVINSWMLANFEQSNISSLSFLGIELILLGGLVSASYQMAFHDELTKLPGRRALVSDLKHASRHYCMAMTDVDHFKKFNDTYGHDIGDDVLKLVAAKLGDVTGGGKSYRYGGEEFAVVFRGKSAEECRPHLEALREVIANYPLSVRNKNSRPEDDKQGKKQRGQTPKKAKTTHVTISLGVADRVAGETYEEVMKRADQALYKAKENGRNRVEFSN</sequence>
<dbReference type="GO" id="GO:1902201">
    <property type="term" value="P:negative regulation of bacterial-type flagellum-dependent cell motility"/>
    <property type="evidence" value="ECO:0007669"/>
    <property type="project" value="TreeGrafter"/>
</dbReference>
<gene>
    <name evidence="6" type="ORF">NAF29_07210</name>
</gene>
<dbReference type="Proteomes" id="UP001165393">
    <property type="component" value="Unassembled WGS sequence"/>
</dbReference>
<evidence type="ECO:0000256" key="2">
    <source>
        <dbReference type="ARBA" id="ARBA00034247"/>
    </source>
</evidence>
<evidence type="ECO:0000313" key="7">
    <source>
        <dbReference type="Proteomes" id="UP001165393"/>
    </source>
</evidence>
<dbReference type="InterPro" id="IPR050469">
    <property type="entry name" value="Diguanylate_Cyclase"/>
</dbReference>
<dbReference type="EC" id="2.7.7.65" evidence="1"/>
<dbReference type="AlphaFoldDB" id="A0AA41W5K6"/>
<protein>
    <recommendedName>
        <fullName evidence="1">diguanylate cyclase</fullName>
        <ecNumber evidence="1">2.7.7.65</ecNumber>
    </recommendedName>
</protein>
<keyword evidence="4" id="KW-0472">Membrane</keyword>
<keyword evidence="4" id="KW-0812">Transmembrane</keyword>
<dbReference type="Gene3D" id="3.30.70.270">
    <property type="match status" value="1"/>
</dbReference>
<feature type="transmembrane region" description="Helical" evidence="4">
    <location>
        <begin position="6"/>
        <end position="24"/>
    </location>
</feature>
<organism evidence="6 7">
    <name type="scientific">Echinimonas agarilytica</name>
    <dbReference type="NCBI Taxonomy" id="1215918"/>
    <lineage>
        <taxon>Bacteria</taxon>
        <taxon>Pseudomonadati</taxon>
        <taxon>Pseudomonadota</taxon>
        <taxon>Gammaproteobacteria</taxon>
        <taxon>Alteromonadales</taxon>
        <taxon>Echinimonadaceae</taxon>
        <taxon>Echinimonas</taxon>
    </lineage>
</organism>
<dbReference type="NCBIfam" id="TIGR00254">
    <property type="entry name" value="GGDEF"/>
    <property type="match status" value="1"/>
</dbReference>
<accession>A0AA41W5K6</accession>
<dbReference type="PANTHER" id="PTHR45138:SF9">
    <property type="entry name" value="DIGUANYLATE CYCLASE DGCM-RELATED"/>
    <property type="match status" value="1"/>
</dbReference>
<name>A0AA41W5K6_9GAMM</name>
<dbReference type="EMBL" id="JAMQGP010000002">
    <property type="protein sequence ID" value="MCM2679459.1"/>
    <property type="molecule type" value="Genomic_DNA"/>
</dbReference>
<proteinExistence type="predicted"/>
<dbReference type="GO" id="GO:0052621">
    <property type="term" value="F:diguanylate cyclase activity"/>
    <property type="evidence" value="ECO:0007669"/>
    <property type="project" value="UniProtKB-EC"/>
</dbReference>
<dbReference type="CDD" id="cd01949">
    <property type="entry name" value="GGDEF"/>
    <property type="match status" value="1"/>
</dbReference>
<dbReference type="SUPFAM" id="SSF55073">
    <property type="entry name" value="Nucleotide cyclase"/>
    <property type="match status" value="1"/>
</dbReference>
<keyword evidence="4" id="KW-1133">Transmembrane helix</keyword>
<feature type="region of interest" description="Disordered" evidence="3">
    <location>
        <begin position="256"/>
        <end position="284"/>
    </location>
</feature>
<dbReference type="InterPro" id="IPR043128">
    <property type="entry name" value="Rev_trsase/Diguanyl_cyclase"/>
</dbReference>